<dbReference type="Pfam" id="PF01738">
    <property type="entry name" value="DLH"/>
    <property type="match status" value="1"/>
</dbReference>
<dbReference type="InterPro" id="IPR002925">
    <property type="entry name" value="Dienelactn_hydro"/>
</dbReference>
<feature type="domain" description="Dienelactone hydrolase" evidence="1">
    <location>
        <begin position="74"/>
        <end position="289"/>
    </location>
</feature>
<accession>A0ABR1MH08</accession>
<protein>
    <recommendedName>
        <fullName evidence="1">Dienelactone hydrolase domain-containing protein</fullName>
    </recommendedName>
</protein>
<organism evidence="2 3">
    <name type="scientific">Phyllosticta citricarpa</name>
    <dbReference type="NCBI Taxonomy" id="55181"/>
    <lineage>
        <taxon>Eukaryota</taxon>
        <taxon>Fungi</taxon>
        <taxon>Dikarya</taxon>
        <taxon>Ascomycota</taxon>
        <taxon>Pezizomycotina</taxon>
        <taxon>Dothideomycetes</taxon>
        <taxon>Dothideomycetes incertae sedis</taxon>
        <taxon>Botryosphaeriales</taxon>
        <taxon>Phyllostictaceae</taxon>
        <taxon>Phyllosticta</taxon>
    </lineage>
</organism>
<proteinExistence type="predicted"/>
<dbReference type="SUPFAM" id="SSF53474">
    <property type="entry name" value="alpha/beta-Hydrolases"/>
    <property type="match status" value="1"/>
</dbReference>
<evidence type="ECO:0000313" key="3">
    <source>
        <dbReference type="Proteomes" id="UP001365128"/>
    </source>
</evidence>
<reference evidence="2 3" key="1">
    <citation type="submission" date="2024-04" db="EMBL/GenBank/DDBJ databases">
        <title>Phyllosticta paracitricarpa is synonymous to the EU quarantine fungus P. citricarpa based on phylogenomic analyses.</title>
        <authorList>
            <consortium name="Lawrence Berkeley National Laboratory"/>
            <person name="Van Ingen-Buijs V.A."/>
            <person name="Van Westerhoven A.C."/>
            <person name="Haridas S."/>
            <person name="Skiadas P."/>
            <person name="Martin F."/>
            <person name="Groenewald J.Z."/>
            <person name="Crous P.W."/>
            <person name="Seidl M.F."/>
        </authorList>
    </citation>
    <scope>NUCLEOTIDE SEQUENCE [LARGE SCALE GENOMIC DNA]</scope>
    <source>
        <strain evidence="2 3">CBS 122670</strain>
    </source>
</reference>
<dbReference type="Proteomes" id="UP001365128">
    <property type="component" value="Unassembled WGS sequence"/>
</dbReference>
<keyword evidence="3" id="KW-1185">Reference proteome</keyword>
<dbReference type="Gene3D" id="3.40.50.1820">
    <property type="entry name" value="alpha/beta hydrolase"/>
    <property type="match status" value="1"/>
</dbReference>
<dbReference type="PANTHER" id="PTHR47668">
    <property type="entry name" value="DIENELACTONE HYDROLASE FAMILY PROTEIN (AFU_ORTHOLOGUE AFUA_6G01940)"/>
    <property type="match status" value="1"/>
</dbReference>
<sequence>MPSLLNSSSRRLRQSLQFRPPLCHTKPSLNPLPIQFRFSCAMASQHSAACCSIPPIVSHDYKSQGQYITIDGLKTYHTGPSDAKHAILVIMDIFGFFPQTLQGADILAQSDEKRKYQVFMPDWFEGHPADVSWYPPDNDEKKKKLGDFFAGPAAPAKTVARVPKVVEEINSKVQGFESWAILGFCWGGKIVNLVSTSGSKFKVAAAAHPAMVDPKDAPNITIPIAMLPSKDEDKDAVKQWQDGLKVKNKVEFFNDQIHGFMAARSDLSDERVRHEYTRGYKTVLEFFHENLIRNSSKI</sequence>
<evidence type="ECO:0000313" key="2">
    <source>
        <dbReference type="EMBL" id="KAK7549285.1"/>
    </source>
</evidence>
<dbReference type="EMBL" id="JBBPDW010000009">
    <property type="protein sequence ID" value="KAK7549285.1"/>
    <property type="molecule type" value="Genomic_DNA"/>
</dbReference>
<dbReference type="PANTHER" id="PTHR47668:SF1">
    <property type="entry name" value="DIENELACTONE HYDROLASE DOMAIN-CONTAINING PROTEIN-RELATED"/>
    <property type="match status" value="1"/>
</dbReference>
<gene>
    <name evidence="2" type="ORF">IWX46DRAFT_595578</name>
</gene>
<evidence type="ECO:0000259" key="1">
    <source>
        <dbReference type="Pfam" id="PF01738"/>
    </source>
</evidence>
<name>A0ABR1MH08_9PEZI</name>
<dbReference type="InterPro" id="IPR029058">
    <property type="entry name" value="AB_hydrolase_fold"/>
</dbReference>
<comment type="caution">
    <text evidence="2">The sequence shown here is derived from an EMBL/GenBank/DDBJ whole genome shotgun (WGS) entry which is preliminary data.</text>
</comment>